<feature type="transmembrane region" description="Helical" evidence="7">
    <location>
        <begin position="211"/>
        <end position="231"/>
    </location>
</feature>
<dbReference type="InterPro" id="IPR036938">
    <property type="entry name" value="PAP2/HPO_sf"/>
</dbReference>
<feature type="transmembrane region" description="Helical" evidence="7">
    <location>
        <begin position="38"/>
        <end position="62"/>
    </location>
</feature>
<dbReference type="InterPro" id="IPR043216">
    <property type="entry name" value="PAP-like"/>
</dbReference>
<dbReference type="GO" id="GO:0046839">
    <property type="term" value="P:phospholipid dephosphorylation"/>
    <property type="evidence" value="ECO:0007669"/>
    <property type="project" value="TreeGrafter"/>
</dbReference>
<dbReference type="SMART" id="SM00014">
    <property type="entry name" value="acidPPc"/>
    <property type="match status" value="1"/>
</dbReference>
<feature type="transmembrane region" description="Helical" evidence="7">
    <location>
        <begin position="237"/>
        <end position="256"/>
    </location>
</feature>
<dbReference type="CDD" id="cd03390">
    <property type="entry name" value="PAP2_containing_1_like"/>
    <property type="match status" value="1"/>
</dbReference>
<dbReference type="PANTHER" id="PTHR10165:SF35">
    <property type="entry name" value="RE23632P"/>
    <property type="match status" value="1"/>
</dbReference>
<evidence type="ECO:0000256" key="3">
    <source>
        <dbReference type="ARBA" id="ARBA00022692"/>
    </source>
</evidence>
<dbReference type="FunFam" id="1.20.144.10:FF:000017">
    <property type="entry name" value="Diacylglycerol pyrophosphate phosphatase 1"/>
    <property type="match status" value="1"/>
</dbReference>
<sequence length="322" mass="35924">MSYRSTTKHGRQASAWLQQPGFIGSIGRFWQRSYAPDYLGYVLLVTAYTLMGLFVEPFHRMFSLDDRSKSYPHALVERVPPLWLFVYGGGIPLVVILVWTLVARSGFHQAHVSILGLLISLALTTFLTDVIKNSVGRPRPDLIARCKPKEGTPNNTLLTIDVCTEANSHILQDGWRSFPSGHSSWAFSGLGYLAIFLAGQMHIFRPRTDLARVLIALAPLLGAALIAISRLEDYRHDVFDVTCGSLLGMLVAYFSYRRYYPSVRLANCDQPYPSRYEFAVQANQNRSKPDEEQGLSSGDRASVDDSADATESYPLNDLRSGP</sequence>
<evidence type="ECO:0000256" key="5">
    <source>
        <dbReference type="ARBA" id="ARBA00023136"/>
    </source>
</evidence>
<evidence type="ECO:0000256" key="2">
    <source>
        <dbReference type="ARBA" id="ARBA00008816"/>
    </source>
</evidence>
<dbReference type="GO" id="GO:0006644">
    <property type="term" value="P:phospholipid metabolic process"/>
    <property type="evidence" value="ECO:0007669"/>
    <property type="project" value="InterPro"/>
</dbReference>
<dbReference type="SUPFAM" id="SSF48317">
    <property type="entry name" value="Acid phosphatase/Vanadium-dependent haloperoxidase"/>
    <property type="match status" value="1"/>
</dbReference>
<evidence type="ECO:0000256" key="6">
    <source>
        <dbReference type="SAM" id="MobiDB-lite"/>
    </source>
</evidence>
<dbReference type="GO" id="GO:0016020">
    <property type="term" value="C:membrane"/>
    <property type="evidence" value="ECO:0007669"/>
    <property type="project" value="UniProtKB-SubCell"/>
</dbReference>
<evidence type="ECO:0000313" key="10">
    <source>
        <dbReference type="Proteomes" id="UP000606974"/>
    </source>
</evidence>
<comment type="caution">
    <text evidence="9">The sequence shown here is derived from an EMBL/GenBank/DDBJ whole genome shotgun (WGS) entry which is preliminary data.</text>
</comment>
<dbReference type="Pfam" id="PF01569">
    <property type="entry name" value="PAP2"/>
    <property type="match status" value="1"/>
</dbReference>
<organism evidence="9 10">
    <name type="scientific">Endocarpon pusillum</name>
    <dbReference type="NCBI Taxonomy" id="364733"/>
    <lineage>
        <taxon>Eukaryota</taxon>
        <taxon>Fungi</taxon>
        <taxon>Dikarya</taxon>
        <taxon>Ascomycota</taxon>
        <taxon>Pezizomycotina</taxon>
        <taxon>Eurotiomycetes</taxon>
        <taxon>Chaetothyriomycetidae</taxon>
        <taxon>Verrucariales</taxon>
        <taxon>Verrucariaceae</taxon>
        <taxon>Endocarpon</taxon>
    </lineage>
</organism>
<feature type="transmembrane region" description="Helical" evidence="7">
    <location>
        <begin position="114"/>
        <end position="131"/>
    </location>
</feature>
<keyword evidence="4 7" id="KW-1133">Transmembrane helix</keyword>
<dbReference type="OrthoDB" id="10030083at2759"/>
<feature type="transmembrane region" description="Helical" evidence="7">
    <location>
        <begin position="185"/>
        <end position="204"/>
    </location>
</feature>
<evidence type="ECO:0000256" key="7">
    <source>
        <dbReference type="SAM" id="Phobius"/>
    </source>
</evidence>
<evidence type="ECO:0000256" key="1">
    <source>
        <dbReference type="ARBA" id="ARBA00004141"/>
    </source>
</evidence>
<gene>
    <name evidence="9" type="ORF">GJ744_009052</name>
</gene>
<protein>
    <recommendedName>
        <fullName evidence="8">Phosphatidic acid phosphatase type 2/haloperoxidase domain-containing protein</fullName>
    </recommendedName>
</protein>
<dbReference type="Gene3D" id="1.20.144.10">
    <property type="entry name" value="Phosphatidic acid phosphatase type 2/haloperoxidase"/>
    <property type="match status" value="1"/>
</dbReference>
<feature type="domain" description="Phosphatidic acid phosphatase type 2/haloperoxidase" evidence="8">
    <location>
        <begin position="115"/>
        <end position="256"/>
    </location>
</feature>
<proteinExistence type="inferred from homology"/>
<dbReference type="GO" id="GO:0008195">
    <property type="term" value="F:phosphatidate phosphatase activity"/>
    <property type="evidence" value="ECO:0007669"/>
    <property type="project" value="TreeGrafter"/>
</dbReference>
<keyword evidence="10" id="KW-1185">Reference proteome</keyword>
<evidence type="ECO:0000259" key="8">
    <source>
        <dbReference type="SMART" id="SM00014"/>
    </source>
</evidence>
<reference evidence="9" key="1">
    <citation type="submission" date="2020-02" db="EMBL/GenBank/DDBJ databases">
        <authorList>
            <person name="Palmer J.M."/>
        </authorList>
    </citation>
    <scope>NUCLEOTIDE SEQUENCE</scope>
    <source>
        <strain evidence="9">EPUS1.4</strain>
        <tissue evidence="9">Thallus</tissue>
    </source>
</reference>
<comment type="similarity">
    <text evidence="2">Belongs to the PA-phosphatase related phosphoesterase family.</text>
</comment>
<feature type="transmembrane region" description="Helical" evidence="7">
    <location>
        <begin position="82"/>
        <end position="102"/>
    </location>
</feature>
<evidence type="ECO:0000256" key="4">
    <source>
        <dbReference type="ARBA" id="ARBA00022989"/>
    </source>
</evidence>
<keyword evidence="3 7" id="KW-0812">Transmembrane</keyword>
<keyword evidence="5 7" id="KW-0472">Membrane</keyword>
<comment type="subcellular location">
    <subcellularLocation>
        <location evidence="1">Membrane</location>
        <topology evidence="1">Multi-pass membrane protein</topology>
    </subcellularLocation>
</comment>
<name>A0A8H7E4V8_9EURO</name>
<dbReference type="Proteomes" id="UP000606974">
    <property type="component" value="Unassembled WGS sequence"/>
</dbReference>
<dbReference type="InterPro" id="IPR000326">
    <property type="entry name" value="PAP2/HPO"/>
</dbReference>
<dbReference type="EMBL" id="JAACFV010000051">
    <property type="protein sequence ID" value="KAF7508660.1"/>
    <property type="molecule type" value="Genomic_DNA"/>
</dbReference>
<accession>A0A8H7E4V8</accession>
<evidence type="ECO:0000313" key="9">
    <source>
        <dbReference type="EMBL" id="KAF7508660.1"/>
    </source>
</evidence>
<dbReference type="PANTHER" id="PTHR10165">
    <property type="entry name" value="LIPID PHOSPHATE PHOSPHATASE"/>
    <property type="match status" value="1"/>
</dbReference>
<dbReference type="AlphaFoldDB" id="A0A8H7E4V8"/>
<feature type="region of interest" description="Disordered" evidence="6">
    <location>
        <begin position="281"/>
        <end position="322"/>
    </location>
</feature>